<protein>
    <recommendedName>
        <fullName evidence="1">Thioredoxin reductase</fullName>
    </recommendedName>
</protein>
<accession>A0ABS6IQF3</accession>
<dbReference type="Pfam" id="PF07992">
    <property type="entry name" value="Pyr_redox_2"/>
    <property type="match status" value="2"/>
</dbReference>
<evidence type="ECO:0000313" key="5">
    <source>
        <dbReference type="EMBL" id="MBU8876833.1"/>
    </source>
</evidence>
<evidence type="ECO:0000256" key="3">
    <source>
        <dbReference type="ARBA" id="ARBA00023002"/>
    </source>
</evidence>
<dbReference type="PANTHER" id="PTHR48105">
    <property type="entry name" value="THIOREDOXIN REDUCTASE 1-RELATED-RELATED"/>
    <property type="match status" value="1"/>
</dbReference>
<keyword evidence="2" id="KW-0285">Flavoprotein</keyword>
<comment type="caution">
    <text evidence="5">The sequence shown here is derived from an EMBL/GenBank/DDBJ whole genome shotgun (WGS) entry which is preliminary data.</text>
</comment>
<evidence type="ECO:0000259" key="4">
    <source>
        <dbReference type="Pfam" id="PF07992"/>
    </source>
</evidence>
<keyword evidence="6" id="KW-1185">Reference proteome</keyword>
<dbReference type="EMBL" id="JAHOPB010000003">
    <property type="protein sequence ID" value="MBU8876833.1"/>
    <property type="molecule type" value="Genomic_DNA"/>
</dbReference>
<dbReference type="InterPro" id="IPR050097">
    <property type="entry name" value="Ferredoxin-NADP_redctase_2"/>
</dbReference>
<reference evidence="5 6" key="1">
    <citation type="submission" date="2021-06" db="EMBL/GenBank/DDBJ databases">
        <authorList>
            <person name="Lee D.H."/>
        </authorList>
    </citation>
    <scope>NUCLEOTIDE SEQUENCE [LARGE SCALE GENOMIC DNA]</scope>
    <source>
        <strain evidence="5 6">MMS21-HV4-11</strain>
    </source>
</reference>
<dbReference type="RefSeq" id="WP_216966035.1">
    <property type="nucleotide sequence ID" value="NZ_JAHOPB010000003.1"/>
</dbReference>
<sequence>MEPPSYDVIVIGAGPAGLTAATDIARAGLKVLCLDKLAPGGEIMNLGELQDFDEIFDGAQMASRLTDDAVVAGVEIGFGEVSSIAGQGPFEIETTDGERHTARALVVATGLNKGKLGLPNEEEYEGRGLSHCANCDGPLYAGQPVIIAGATGWAPYEAKALVGIAGEVTMLGVPDGDVPEGVTSQPGRIVAVEGSNGLEAVTIENDGQRNRIPTNAVFVYVGRSPAAEFLPDSLARDATGHIVVDEEGRTGLPLVFAAGDVRSGSKEYLANAIADGQRAAQSAVAALNK</sequence>
<name>A0ABS6IQF3_9HYPH</name>
<evidence type="ECO:0000256" key="1">
    <source>
        <dbReference type="ARBA" id="ARBA00018719"/>
    </source>
</evidence>
<proteinExistence type="predicted"/>
<dbReference type="Proteomes" id="UP000727907">
    <property type="component" value="Unassembled WGS sequence"/>
</dbReference>
<gene>
    <name evidence="5" type="ORF">KQ910_23865</name>
</gene>
<dbReference type="InterPro" id="IPR023753">
    <property type="entry name" value="FAD/NAD-binding_dom"/>
</dbReference>
<feature type="domain" description="FAD/NAD(P)-binding" evidence="4">
    <location>
        <begin position="6"/>
        <end position="171"/>
    </location>
</feature>
<feature type="domain" description="FAD/NAD(P)-binding" evidence="4">
    <location>
        <begin position="181"/>
        <end position="276"/>
    </location>
</feature>
<evidence type="ECO:0000256" key="2">
    <source>
        <dbReference type="ARBA" id="ARBA00022630"/>
    </source>
</evidence>
<keyword evidence="3" id="KW-0560">Oxidoreductase</keyword>
<organism evidence="5 6">
    <name type="scientific">Reyranella humidisoli</name>
    <dbReference type="NCBI Taxonomy" id="2849149"/>
    <lineage>
        <taxon>Bacteria</taxon>
        <taxon>Pseudomonadati</taxon>
        <taxon>Pseudomonadota</taxon>
        <taxon>Alphaproteobacteria</taxon>
        <taxon>Hyphomicrobiales</taxon>
        <taxon>Reyranellaceae</taxon>
        <taxon>Reyranella</taxon>
    </lineage>
</organism>
<evidence type="ECO:0000313" key="6">
    <source>
        <dbReference type="Proteomes" id="UP000727907"/>
    </source>
</evidence>